<evidence type="ECO:0000256" key="1">
    <source>
        <dbReference type="SAM" id="SignalP"/>
    </source>
</evidence>
<dbReference type="AlphaFoldDB" id="W4HQR5"/>
<dbReference type="eggNOG" id="ENOG50332Q3">
    <property type="taxonomic scope" value="Bacteria"/>
</dbReference>
<evidence type="ECO:0000313" key="2">
    <source>
        <dbReference type="EMBL" id="ETW14768.1"/>
    </source>
</evidence>
<sequence length="259" mass="27903">MADFRLLAAAAALIASGAQAAPMAPLATGGPGVRPASAPVVPVVDDRVRHTTDLPTAELRALRRRMLAEQWISFQDMRRLADAGDGLAAFEYAERLLRMDDPDLVGPAAFYYATAAYAGRDYAVWKLTELLRRRDLEFSDSRLKHLENALRSLAVRGSERAENALLDFYESGHPFGRRPEKVASLLTEMAEAGDTEAAMRLATQALSNPDYGIDSGELDSLLGIAMTSDALGTRAAAATLREQVRAGTIGPDQTAKATQ</sequence>
<protein>
    <submittedName>
        <fullName evidence="2">Uncharacterized protein</fullName>
    </submittedName>
</protein>
<dbReference type="Proteomes" id="UP000019063">
    <property type="component" value="Unassembled WGS sequence"/>
</dbReference>
<dbReference type="InterPro" id="IPR011990">
    <property type="entry name" value="TPR-like_helical_dom_sf"/>
</dbReference>
<name>W4HQR5_9RHOB</name>
<dbReference type="STRING" id="1379903.ATO8_02635"/>
<comment type="caution">
    <text evidence="2">The sequence shown here is derived from an EMBL/GenBank/DDBJ whole genome shotgun (WGS) entry which is preliminary data.</text>
</comment>
<dbReference type="Gene3D" id="1.25.40.10">
    <property type="entry name" value="Tetratricopeptide repeat domain"/>
    <property type="match status" value="1"/>
</dbReference>
<organism evidence="2 3">
    <name type="scientific">Roseivivax marinus</name>
    <dbReference type="NCBI Taxonomy" id="1379903"/>
    <lineage>
        <taxon>Bacteria</taxon>
        <taxon>Pseudomonadati</taxon>
        <taxon>Pseudomonadota</taxon>
        <taxon>Alphaproteobacteria</taxon>
        <taxon>Rhodobacterales</taxon>
        <taxon>Roseobacteraceae</taxon>
        <taxon>Roseivivax</taxon>
    </lineage>
</organism>
<proteinExistence type="predicted"/>
<reference evidence="2 3" key="1">
    <citation type="journal article" date="2014" name="Antonie Van Leeuwenhoek">
        <title>Roseivivax atlanticus sp. nov., isolated from surface seawater of the Atlantic Ocean.</title>
        <authorList>
            <person name="Li G."/>
            <person name="Lai Q."/>
            <person name="Liu X."/>
            <person name="Sun F."/>
            <person name="Shao Z."/>
        </authorList>
    </citation>
    <scope>NUCLEOTIDE SEQUENCE [LARGE SCALE GENOMIC DNA]</scope>
    <source>
        <strain evidence="2 3">22II-s10s</strain>
    </source>
</reference>
<evidence type="ECO:0000313" key="3">
    <source>
        <dbReference type="Proteomes" id="UP000019063"/>
    </source>
</evidence>
<dbReference type="EMBL" id="AQQW01000001">
    <property type="protein sequence ID" value="ETW14768.1"/>
    <property type="molecule type" value="Genomic_DNA"/>
</dbReference>
<feature type="signal peptide" evidence="1">
    <location>
        <begin position="1"/>
        <end position="20"/>
    </location>
</feature>
<keyword evidence="1" id="KW-0732">Signal</keyword>
<dbReference type="RefSeq" id="WP_043841726.1">
    <property type="nucleotide sequence ID" value="NZ_AQQW01000001.1"/>
</dbReference>
<gene>
    <name evidence="2" type="ORF">ATO8_02635</name>
</gene>
<keyword evidence="3" id="KW-1185">Reference proteome</keyword>
<accession>W4HQR5</accession>
<feature type="chain" id="PRO_5004843450" evidence="1">
    <location>
        <begin position="21"/>
        <end position="259"/>
    </location>
</feature>